<organism evidence="1">
    <name type="scientific">hydrothermal vent metagenome</name>
    <dbReference type="NCBI Taxonomy" id="652676"/>
    <lineage>
        <taxon>unclassified sequences</taxon>
        <taxon>metagenomes</taxon>
        <taxon>ecological metagenomes</taxon>
    </lineage>
</organism>
<reference evidence="1" key="1">
    <citation type="submission" date="2018-06" db="EMBL/GenBank/DDBJ databases">
        <authorList>
            <person name="Zhirakovskaya E."/>
        </authorList>
    </citation>
    <scope>NUCLEOTIDE SEQUENCE</scope>
</reference>
<protein>
    <recommendedName>
        <fullName evidence="2">Alcohol dehydrogenase</fullName>
    </recommendedName>
</protein>
<gene>
    <name evidence="1" type="ORF">MNBD_NITROSPINAE02-352</name>
</gene>
<dbReference type="Gene3D" id="3.90.180.10">
    <property type="entry name" value="Medium-chain alcohol dehydrogenases, catalytic domain"/>
    <property type="match status" value="1"/>
</dbReference>
<dbReference type="AlphaFoldDB" id="A0A3B1D308"/>
<dbReference type="Gene3D" id="3.40.50.720">
    <property type="entry name" value="NAD(P)-binding Rossmann-like Domain"/>
    <property type="match status" value="1"/>
</dbReference>
<evidence type="ECO:0000313" key="1">
    <source>
        <dbReference type="EMBL" id="VAX26045.1"/>
    </source>
</evidence>
<dbReference type="EMBL" id="UOGE01000115">
    <property type="protein sequence ID" value="VAX26045.1"/>
    <property type="molecule type" value="Genomic_DNA"/>
</dbReference>
<accession>A0A3B1D308</accession>
<proteinExistence type="predicted"/>
<name>A0A3B1D308_9ZZZZ</name>
<sequence>MFTAPLAAAFQIGGRMFRYRARQGGSHGGLDEALDIVEPRGIIVLKSTIANRGEYNLNNFVLQEVTLIGPGCGPFDVALAALDQGSIDVAPLIAREEPLQNGILAMQKAAKRGIMKVLILME</sequence>
<evidence type="ECO:0008006" key="2">
    <source>
        <dbReference type="Google" id="ProtNLM"/>
    </source>
</evidence>